<dbReference type="SUPFAM" id="SSF88659">
    <property type="entry name" value="Sigma3 and sigma4 domains of RNA polymerase sigma factors"/>
    <property type="match status" value="1"/>
</dbReference>
<comment type="caution">
    <text evidence="3">The sequence shown here is derived from an EMBL/GenBank/DDBJ whole genome shotgun (WGS) entry which is preliminary data.</text>
</comment>
<proteinExistence type="predicted"/>
<evidence type="ECO:0000259" key="2">
    <source>
        <dbReference type="Pfam" id="PF20239"/>
    </source>
</evidence>
<dbReference type="Proteomes" id="UP000655208">
    <property type="component" value="Unassembled WGS sequence"/>
</dbReference>
<dbReference type="Gene3D" id="1.10.1740.10">
    <property type="match status" value="1"/>
</dbReference>
<dbReference type="InterPro" id="IPR007627">
    <property type="entry name" value="RNA_pol_sigma70_r2"/>
</dbReference>
<dbReference type="SUPFAM" id="SSF88946">
    <property type="entry name" value="Sigma2 domain of RNA polymerase sigma factors"/>
    <property type="match status" value="1"/>
</dbReference>
<dbReference type="InterPro" id="IPR013324">
    <property type="entry name" value="RNA_pol_sigma_r3/r4-like"/>
</dbReference>
<dbReference type="Pfam" id="PF04542">
    <property type="entry name" value="Sigma70_r2"/>
    <property type="match status" value="1"/>
</dbReference>
<protein>
    <submittedName>
        <fullName evidence="3">RNA polymerase sigma-70 factor, ECF subfamily protein</fullName>
    </submittedName>
</protein>
<dbReference type="Pfam" id="PF20239">
    <property type="entry name" value="DUF6596"/>
    <property type="match status" value="1"/>
</dbReference>
<reference evidence="3" key="1">
    <citation type="journal article" date="2014" name="Int. J. Syst. Evol. Microbiol.">
        <title>Complete genome sequence of Corynebacterium casei LMG S-19264T (=DSM 44701T), isolated from a smear-ripened cheese.</title>
        <authorList>
            <consortium name="US DOE Joint Genome Institute (JGI-PGF)"/>
            <person name="Walter F."/>
            <person name="Albersmeier A."/>
            <person name="Kalinowski J."/>
            <person name="Ruckert C."/>
        </authorList>
    </citation>
    <scope>NUCLEOTIDE SEQUENCE</scope>
    <source>
        <strain evidence="3">CGMCC 4.7308</strain>
    </source>
</reference>
<feature type="domain" description="DUF6596" evidence="2">
    <location>
        <begin position="158"/>
        <end position="257"/>
    </location>
</feature>
<dbReference type="InterPro" id="IPR013325">
    <property type="entry name" value="RNA_pol_sigma_r2"/>
</dbReference>
<accession>A0A917SWL8</accession>
<dbReference type="InterPro" id="IPR014284">
    <property type="entry name" value="RNA_pol_sigma-70_dom"/>
</dbReference>
<dbReference type="GO" id="GO:0006352">
    <property type="term" value="P:DNA-templated transcription initiation"/>
    <property type="evidence" value="ECO:0007669"/>
    <property type="project" value="InterPro"/>
</dbReference>
<dbReference type="PANTHER" id="PTHR47756:SF2">
    <property type="entry name" value="BLL6612 PROTEIN"/>
    <property type="match status" value="1"/>
</dbReference>
<dbReference type="NCBIfam" id="TIGR02937">
    <property type="entry name" value="sigma70-ECF"/>
    <property type="match status" value="1"/>
</dbReference>
<keyword evidence="4" id="KW-1185">Reference proteome</keyword>
<organism evidence="3 4">
    <name type="scientific">Nakamurella endophytica</name>
    <dbReference type="NCBI Taxonomy" id="1748367"/>
    <lineage>
        <taxon>Bacteria</taxon>
        <taxon>Bacillati</taxon>
        <taxon>Actinomycetota</taxon>
        <taxon>Actinomycetes</taxon>
        <taxon>Nakamurellales</taxon>
        <taxon>Nakamurellaceae</taxon>
        <taxon>Nakamurella</taxon>
    </lineage>
</organism>
<name>A0A917SWL8_9ACTN</name>
<dbReference type="EMBL" id="BMNA01000003">
    <property type="protein sequence ID" value="GGL99762.1"/>
    <property type="molecule type" value="Genomic_DNA"/>
</dbReference>
<dbReference type="AlphaFoldDB" id="A0A917SWL8"/>
<sequence length="384" mass="41541">MATLVRLLGDIGLAEEAVQDAFEVAVTAWTRDGTPANPGGWIVTTARRRAIDRFRRDRDRDARHAAAALLHAPDEAEVYPVSDDQLRLIFTCCHPALAVDAQVALSLKLLAGLEPAQIAKAFVVPEPTMAQRLVRAKRKIRDAGIPYRIPTQAQLPDRLPAVLAVIYLVFTAGYSPPGGPLVRVDLCAEGLRLARLLAELMPDEPEATGLLALLLLTDARRPARTDAGGALVLLADQDRSRWDAAAVAEGLDLVRRCLRRNRPGPYQIQAAIAAVHADARRAADTDWAQIVALYDQLSLVRPTPVVAVNRAVAVAERDGPDAGLAALDGVRLTGYQPLHVARAELLRRAGDRTAAAAEYRTALELTTSDAERDHLERRLSSLVG</sequence>
<gene>
    <name evidence="3" type="ORF">GCM10011594_19640</name>
</gene>
<dbReference type="GO" id="GO:0003700">
    <property type="term" value="F:DNA-binding transcription factor activity"/>
    <property type="evidence" value="ECO:0007669"/>
    <property type="project" value="InterPro"/>
</dbReference>
<evidence type="ECO:0000313" key="4">
    <source>
        <dbReference type="Proteomes" id="UP000655208"/>
    </source>
</evidence>
<feature type="domain" description="RNA polymerase sigma-70 region 2" evidence="1">
    <location>
        <begin position="4"/>
        <end position="58"/>
    </location>
</feature>
<evidence type="ECO:0000313" key="3">
    <source>
        <dbReference type="EMBL" id="GGL99762.1"/>
    </source>
</evidence>
<dbReference type="InterPro" id="IPR046531">
    <property type="entry name" value="DUF6596"/>
</dbReference>
<reference evidence="3" key="2">
    <citation type="submission" date="2020-09" db="EMBL/GenBank/DDBJ databases">
        <authorList>
            <person name="Sun Q."/>
            <person name="Zhou Y."/>
        </authorList>
    </citation>
    <scope>NUCLEOTIDE SEQUENCE</scope>
    <source>
        <strain evidence="3">CGMCC 4.7308</strain>
    </source>
</reference>
<dbReference type="PANTHER" id="PTHR47756">
    <property type="entry name" value="BLL6612 PROTEIN-RELATED"/>
    <property type="match status" value="1"/>
</dbReference>
<evidence type="ECO:0000259" key="1">
    <source>
        <dbReference type="Pfam" id="PF04542"/>
    </source>
</evidence>